<proteinExistence type="predicted"/>
<dbReference type="Pfam" id="PF07690">
    <property type="entry name" value="MFS_1"/>
    <property type="match status" value="1"/>
</dbReference>
<comment type="subcellular location">
    <subcellularLocation>
        <location evidence="1">Membrane</location>
        <topology evidence="1">Multi-pass membrane protein</topology>
    </subcellularLocation>
</comment>
<feature type="transmembrane region" description="Helical" evidence="5">
    <location>
        <begin position="306"/>
        <end position="327"/>
    </location>
</feature>
<sequence length="458" mass="48473">MSLDASSNTIAANDSLAQIRNRIDKGGISLRQILIIGVCFLLNVADGFDVVAISMAAPHIADAWGINAKTLGVVLSSELAGMMVGSIALAALSDRYGRRKILIGSVSAIAAAMLLTTQASGIADLIVLRVITGLGIGGVLASAAALASEFSSEKYKHMAVIIVTSGFACGALTVGPIAATLLEHSTWQSLFLTGGLMGVVLLVLVISLIPESLEFLASHASDNSRRLTKINKTLAKLKLPSLTVLSEPSESQKNASGGFFVLLSPKYLLISLRFWLIFFLGSWVIFLLMKWTPKLFVNMGYELSTGIYALTLFTIGGLFGNIFVGVLSSTRLKLHHVIAALTFLGGVLILIYATWKPTGITELYCLLFLINFCATGPLTGMYAVALNSYPTQLRASGLGWGIGIGRTGAIASPVVAGYLVDAGWDMYDLFFVLGVPAALISSFLIRGIKSKPETSSTQ</sequence>
<feature type="transmembrane region" description="Helical" evidence="5">
    <location>
        <begin position="70"/>
        <end position="92"/>
    </location>
</feature>
<reference evidence="7 8" key="1">
    <citation type="journal article" date="2011" name="Int. J. Syst. Evol. Microbiol.">
        <title>Zhongshania antarctica gen. nov., sp. nov. and Zhongshania guokunii sp. nov., gammaproteobacteria respectively isolated from coastal attached (fast) ice and surface seawater of the Antarctic.</title>
        <authorList>
            <person name="Li H.J."/>
            <person name="Zhang X.Y."/>
            <person name="Chen C.X."/>
            <person name="Zhang Y.J."/>
            <person name="Gao Z.M."/>
            <person name="Yu Y."/>
            <person name="Chen X.L."/>
            <person name="Chen B."/>
            <person name="Zhang Y.Z."/>
        </authorList>
    </citation>
    <scope>NUCLEOTIDE SEQUENCE [LARGE SCALE GENOMIC DNA]</scope>
    <source>
        <strain evidence="7 8">ZS6-22T</strain>
    </source>
</reference>
<comment type="caution">
    <text evidence="7">The sequence shown here is derived from an EMBL/GenBank/DDBJ whole genome shotgun (WGS) entry which is preliminary data.</text>
</comment>
<dbReference type="InterPro" id="IPR005829">
    <property type="entry name" value="Sugar_transporter_CS"/>
</dbReference>
<feature type="domain" description="Major facilitator superfamily (MFS) profile" evidence="6">
    <location>
        <begin position="35"/>
        <end position="449"/>
    </location>
</feature>
<dbReference type="RefSeq" id="WP_368382916.1">
    <property type="nucleotide sequence ID" value="NZ_JBFRYA010000019.1"/>
</dbReference>
<evidence type="ECO:0000256" key="3">
    <source>
        <dbReference type="ARBA" id="ARBA00022989"/>
    </source>
</evidence>
<feature type="transmembrane region" description="Helical" evidence="5">
    <location>
        <begin position="361"/>
        <end position="385"/>
    </location>
</feature>
<feature type="transmembrane region" description="Helical" evidence="5">
    <location>
        <begin position="334"/>
        <end position="355"/>
    </location>
</feature>
<feature type="transmembrane region" description="Helical" evidence="5">
    <location>
        <begin position="187"/>
        <end position="209"/>
    </location>
</feature>
<dbReference type="SUPFAM" id="SSF103473">
    <property type="entry name" value="MFS general substrate transporter"/>
    <property type="match status" value="1"/>
</dbReference>
<dbReference type="PANTHER" id="PTHR23508">
    <property type="entry name" value="CARBOXYLIC ACID TRANSPORTER PROTEIN HOMOLOG"/>
    <property type="match status" value="1"/>
</dbReference>
<dbReference type="PROSITE" id="PS50850">
    <property type="entry name" value="MFS"/>
    <property type="match status" value="1"/>
</dbReference>
<dbReference type="PROSITE" id="PS00216">
    <property type="entry name" value="SUGAR_TRANSPORT_1"/>
    <property type="match status" value="1"/>
</dbReference>
<protein>
    <submittedName>
        <fullName evidence="7">MFS transporter</fullName>
    </submittedName>
</protein>
<dbReference type="Proteomes" id="UP001557485">
    <property type="component" value="Unassembled WGS sequence"/>
</dbReference>
<evidence type="ECO:0000256" key="1">
    <source>
        <dbReference type="ARBA" id="ARBA00004141"/>
    </source>
</evidence>
<feature type="transmembrane region" description="Helical" evidence="5">
    <location>
        <begin position="33"/>
        <end position="58"/>
    </location>
</feature>
<evidence type="ECO:0000313" key="7">
    <source>
        <dbReference type="EMBL" id="MEX1670602.1"/>
    </source>
</evidence>
<dbReference type="InterPro" id="IPR011701">
    <property type="entry name" value="MFS"/>
</dbReference>
<dbReference type="EMBL" id="JBFRYA010000019">
    <property type="protein sequence ID" value="MEX1670602.1"/>
    <property type="molecule type" value="Genomic_DNA"/>
</dbReference>
<evidence type="ECO:0000313" key="8">
    <source>
        <dbReference type="Proteomes" id="UP001557485"/>
    </source>
</evidence>
<feature type="transmembrane region" description="Helical" evidence="5">
    <location>
        <begin position="426"/>
        <end position="445"/>
    </location>
</feature>
<gene>
    <name evidence="7" type="ORF">AB4876_16900</name>
</gene>
<dbReference type="InterPro" id="IPR036259">
    <property type="entry name" value="MFS_trans_sf"/>
</dbReference>
<dbReference type="PROSITE" id="PS00217">
    <property type="entry name" value="SUGAR_TRANSPORT_2"/>
    <property type="match status" value="1"/>
</dbReference>
<feature type="transmembrane region" description="Helical" evidence="5">
    <location>
        <begin position="397"/>
        <end position="420"/>
    </location>
</feature>
<accession>A0ABV3UBQ7</accession>
<keyword evidence="2 5" id="KW-0812">Transmembrane</keyword>
<evidence type="ECO:0000259" key="6">
    <source>
        <dbReference type="PROSITE" id="PS50850"/>
    </source>
</evidence>
<name>A0ABV3UBQ7_9GAMM</name>
<dbReference type="Gene3D" id="1.20.1250.20">
    <property type="entry name" value="MFS general substrate transporter like domains"/>
    <property type="match status" value="1"/>
</dbReference>
<keyword evidence="8" id="KW-1185">Reference proteome</keyword>
<feature type="transmembrane region" description="Helical" evidence="5">
    <location>
        <begin position="101"/>
        <end position="120"/>
    </location>
</feature>
<organism evidence="7 8">
    <name type="scientific">Zhongshania guokunii</name>
    <dbReference type="NCBI Taxonomy" id="641783"/>
    <lineage>
        <taxon>Bacteria</taxon>
        <taxon>Pseudomonadati</taxon>
        <taxon>Pseudomonadota</taxon>
        <taxon>Gammaproteobacteria</taxon>
        <taxon>Cellvibrionales</taxon>
        <taxon>Spongiibacteraceae</taxon>
        <taxon>Zhongshania</taxon>
    </lineage>
</organism>
<feature type="transmembrane region" description="Helical" evidence="5">
    <location>
        <begin position="126"/>
        <end position="147"/>
    </location>
</feature>
<dbReference type="PANTHER" id="PTHR23508:SF10">
    <property type="entry name" value="CARBOXYLIC ACID TRANSPORTER PROTEIN HOMOLOG"/>
    <property type="match status" value="1"/>
</dbReference>
<evidence type="ECO:0000256" key="5">
    <source>
        <dbReference type="SAM" id="Phobius"/>
    </source>
</evidence>
<feature type="transmembrane region" description="Helical" evidence="5">
    <location>
        <begin position="159"/>
        <end position="181"/>
    </location>
</feature>
<evidence type="ECO:0000256" key="4">
    <source>
        <dbReference type="ARBA" id="ARBA00023136"/>
    </source>
</evidence>
<keyword evidence="3 5" id="KW-1133">Transmembrane helix</keyword>
<feature type="transmembrane region" description="Helical" evidence="5">
    <location>
        <begin position="267"/>
        <end position="286"/>
    </location>
</feature>
<evidence type="ECO:0000256" key="2">
    <source>
        <dbReference type="ARBA" id="ARBA00022692"/>
    </source>
</evidence>
<keyword evidence="4 5" id="KW-0472">Membrane</keyword>
<dbReference type="InterPro" id="IPR020846">
    <property type="entry name" value="MFS_dom"/>
</dbReference>